<name>A0A1G7KFP4_9RHOB</name>
<dbReference type="AlphaFoldDB" id="A0A1G7KFP4"/>
<feature type="transmembrane region" description="Helical" evidence="1">
    <location>
        <begin position="239"/>
        <end position="261"/>
    </location>
</feature>
<protein>
    <submittedName>
        <fullName evidence="2">Uncharacterized protein</fullName>
    </submittedName>
</protein>
<feature type="transmembrane region" description="Helical" evidence="1">
    <location>
        <begin position="12"/>
        <end position="31"/>
    </location>
</feature>
<sequence>MVFKRLVQAGARAFLIAFLIAMPAVFLPGVTADGSQMIALLALVAALLTFVEYVGDYPSFIEFRDAPPFNRLRFVALFVAVLVLVLIWRQDVHPTRLGAALAGFGAGVGQLLDFPYSPVRLMVLAADRDMRPERVGMVRIGAGLSYLVSLIAVLSFVVIVRLLNWPIRNGAFNFWVNLPLFDPTAGADILYRLRRDAHVNVALGFLLPFVIPAVMELASEMIDPLSLANAQTMIWTMSAWAFLPASLIMRGVALGRIAGLIEEKRRRAHAQADLQAA</sequence>
<feature type="transmembrane region" description="Helical" evidence="1">
    <location>
        <begin position="37"/>
        <end position="54"/>
    </location>
</feature>
<evidence type="ECO:0000256" key="1">
    <source>
        <dbReference type="SAM" id="Phobius"/>
    </source>
</evidence>
<accession>A0A1G7KFP4</accession>
<dbReference type="Proteomes" id="UP000198994">
    <property type="component" value="Unassembled WGS sequence"/>
</dbReference>
<keyword evidence="1" id="KW-0812">Transmembrane</keyword>
<feature type="transmembrane region" description="Helical" evidence="1">
    <location>
        <begin position="137"/>
        <end position="160"/>
    </location>
</feature>
<feature type="transmembrane region" description="Helical" evidence="1">
    <location>
        <begin position="96"/>
        <end position="116"/>
    </location>
</feature>
<evidence type="ECO:0000313" key="2">
    <source>
        <dbReference type="EMBL" id="SDF35956.1"/>
    </source>
</evidence>
<organism evidence="2 3">
    <name type="scientific">Salipiger thiooxidans</name>
    <dbReference type="NCBI Taxonomy" id="282683"/>
    <lineage>
        <taxon>Bacteria</taxon>
        <taxon>Pseudomonadati</taxon>
        <taxon>Pseudomonadota</taxon>
        <taxon>Alphaproteobacteria</taxon>
        <taxon>Rhodobacterales</taxon>
        <taxon>Roseobacteraceae</taxon>
        <taxon>Salipiger</taxon>
    </lineage>
</organism>
<reference evidence="3" key="1">
    <citation type="submission" date="2016-10" db="EMBL/GenBank/DDBJ databases">
        <authorList>
            <person name="Varghese N."/>
            <person name="Submissions S."/>
        </authorList>
    </citation>
    <scope>NUCLEOTIDE SEQUENCE [LARGE SCALE GENOMIC DNA]</scope>
    <source>
        <strain evidence="3">DSM 10146</strain>
    </source>
</reference>
<feature type="transmembrane region" description="Helical" evidence="1">
    <location>
        <begin position="74"/>
        <end position="90"/>
    </location>
</feature>
<keyword evidence="3" id="KW-1185">Reference proteome</keyword>
<dbReference type="STRING" id="282683.SAMN04488105_11850"/>
<proteinExistence type="predicted"/>
<gene>
    <name evidence="2" type="ORF">SAMN04488105_11850</name>
</gene>
<dbReference type="EMBL" id="FNAV01000018">
    <property type="protein sequence ID" value="SDF35956.1"/>
    <property type="molecule type" value="Genomic_DNA"/>
</dbReference>
<feature type="transmembrane region" description="Helical" evidence="1">
    <location>
        <begin position="198"/>
        <end position="219"/>
    </location>
</feature>
<keyword evidence="1" id="KW-0472">Membrane</keyword>
<evidence type="ECO:0000313" key="3">
    <source>
        <dbReference type="Proteomes" id="UP000198994"/>
    </source>
</evidence>
<keyword evidence="1" id="KW-1133">Transmembrane helix</keyword>